<dbReference type="GO" id="GO:0016020">
    <property type="term" value="C:membrane"/>
    <property type="evidence" value="ECO:0007669"/>
    <property type="project" value="UniProtKB-SubCell"/>
</dbReference>
<dbReference type="PANTHER" id="PTHR21716:SF4">
    <property type="entry name" value="TRANSMEMBRANE PROTEIN 245"/>
    <property type="match status" value="1"/>
</dbReference>
<organism evidence="8">
    <name type="scientific">Timema californicum</name>
    <name type="common">California timema</name>
    <name type="synonym">Walking stick</name>
    <dbReference type="NCBI Taxonomy" id="61474"/>
    <lineage>
        <taxon>Eukaryota</taxon>
        <taxon>Metazoa</taxon>
        <taxon>Ecdysozoa</taxon>
        <taxon>Arthropoda</taxon>
        <taxon>Hexapoda</taxon>
        <taxon>Insecta</taxon>
        <taxon>Pterygota</taxon>
        <taxon>Neoptera</taxon>
        <taxon>Polyneoptera</taxon>
        <taxon>Phasmatodea</taxon>
        <taxon>Timematodea</taxon>
        <taxon>Timematoidea</taxon>
        <taxon>Timematidae</taxon>
        <taxon>Timema</taxon>
    </lineage>
</organism>
<keyword evidence="3 7" id="KW-0812">Transmembrane</keyword>
<evidence type="ECO:0000256" key="1">
    <source>
        <dbReference type="ARBA" id="ARBA00004141"/>
    </source>
</evidence>
<feature type="transmembrane region" description="Helical" evidence="7">
    <location>
        <begin position="200"/>
        <end position="219"/>
    </location>
</feature>
<feature type="region of interest" description="Disordered" evidence="6">
    <location>
        <begin position="269"/>
        <end position="312"/>
    </location>
</feature>
<keyword evidence="5 7" id="KW-0472">Membrane</keyword>
<evidence type="ECO:0000256" key="3">
    <source>
        <dbReference type="ARBA" id="ARBA00022692"/>
    </source>
</evidence>
<sequence length="520" mass="58331">MSTPSAETIRSPFENVINFIGGLPHGHEKALKHAFYNALALFLLVVCSAAGWASFIILEPFIKPLIWALLCGSALHPFKRSLAGTLQTWIHNLEISRSPLLVGVIMTPITIIDDISERIGSQISRHMKPIIITILSILSIVLMYNYTPHICVCLAWRVGSYGNAICGFIIGHTNTLVVVTLLIGYILTLAMMWRPQVYHLYTVSSCVMWVLVSCYLANFTGSFKMLTFFIIQLFFLVGFMYEVWYIQQENVDEGNDISITDAMKLSLTTEDGLPMPTKSEQPPEAGEESEPGEGRSGSPVPGENNPGKQKPTGLFLTTVATTERRPSKESLASSMSMLFPHSLESDKYLYGVTWGCVLMLLWKYLWVLHLIPIPVSIYIFKHVGASLGLWGQISKYARYIYDLIYVWCMQRKHALFPPSVRGLVKLQKELNKTVVQSLKDSIDSAASIVVIFGLIMFTICASIFIAVQNVPKVMLHHRLNSNSHDMFDMLIILLHAEAKIGDPVIPHTFQDVRVHRLELV</sequence>
<feature type="transmembrane region" description="Helical" evidence="7">
    <location>
        <begin position="348"/>
        <end position="366"/>
    </location>
</feature>
<feature type="transmembrane region" description="Helical" evidence="7">
    <location>
        <begin position="445"/>
        <end position="467"/>
    </location>
</feature>
<gene>
    <name evidence="8" type="ORF">TCMB3V08_LOCUS10300</name>
</gene>
<protein>
    <submittedName>
        <fullName evidence="8">(California timema) hypothetical protein</fullName>
    </submittedName>
</protein>
<evidence type="ECO:0000256" key="7">
    <source>
        <dbReference type="SAM" id="Phobius"/>
    </source>
</evidence>
<dbReference type="AlphaFoldDB" id="A0A7R9JEY7"/>
<feature type="transmembrane region" description="Helical" evidence="7">
    <location>
        <begin position="225"/>
        <end position="244"/>
    </location>
</feature>
<evidence type="ECO:0000313" key="8">
    <source>
        <dbReference type="EMBL" id="CAD7577753.1"/>
    </source>
</evidence>
<keyword evidence="4 7" id="KW-1133">Transmembrane helix</keyword>
<proteinExistence type="inferred from homology"/>
<evidence type="ECO:0000256" key="6">
    <source>
        <dbReference type="SAM" id="MobiDB-lite"/>
    </source>
</evidence>
<reference evidence="8" key="1">
    <citation type="submission" date="2020-11" db="EMBL/GenBank/DDBJ databases">
        <authorList>
            <person name="Tran Van P."/>
        </authorList>
    </citation>
    <scope>NUCLEOTIDE SEQUENCE</scope>
</reference>
<comment type="similarity">
    <text evidence="2">Belongs to the autoinducer-2 exporter (AI-2E) (TC 2.A.86) family.</text>
</comment>
<name>A0A7R9JEY7_TIMCA</name>
<feature type="transmembrane region" description="Helical" evidence="7">
    <location>
        <begin position="167"/>
        <end position="188"/>
    </location>
</feature>
<dbReference type="EMBL" id="OE186095">
    <property type="protein sequence ID" value="CAD7577753.1"/>
    <property type="molecule type" value="Genomic_DNA"/>
</dbReference>
<dbReference type="InterPro" id="IPR002549">
    <property type="entry name" value="AI-2E-like"/>
</dbReference>
<dbReference type="PANTHER" id="PTHR21716">
    <property type="entry name" value="TRANSMEMBRANE PROTEIN"/>
    <property type="match status" value="1"/>
</dbReference>
<comment type="subcellular location">
    <subcellularLocation>
        <location evidence="1">Membrane</location>
        <topology evidence="1">Multi-pass membrane protein</topology>
    </subcellularLocation>
</comment>
<accession>A0A7R9JEY7</accession>
<evidence type="ECO:0000256" key="2">
    <source>
        <dbReference type="ARBA" id="ARBA00009773"/>
    </source>
</evidence>
<evidence type="ECO:0000256" key="5">
    <source>
        <dbReference type="ARBA" id="ARBA00023136"/>
    </source>
</evidence>
<feature type="transmembrane region" description="Helical" evidence="7">
    <location>
        <begin position="34"/>
        <end position="58"/>
    </location>
</feature>
<feature type="transmembrane region" description="Helical" evidence="7">
    <location>
        <begin position="130"/>
        <end position="147"/>
    </location>
</feature>
<evidence type="ECO:0000256" key="4">
    <source>
        <dbReference type="ARBA" id="ARBA00022989"/>
    </source>
</evidence>